<gene>
    <name evidence="1" type="ORF">N658DRAFT_103354</name>
</gene>
<dbReference type="EMBL" id="MU863641">
    <property type="protein sequence ID" value="KAK4100445.1"/>
    <property type="molecule type" value="Genomic_DNA"/>
</dbReference>
<keyword evidence="2" id="KW-1185">Reference proteome</keyword>
<proteinExistence type="predicted"/>
<accession>A0AAN6Q2C4</accession>
<organism evidence="1 2">
    <name type="scientific">Parathielavia hyrcaniae</name>
    <dbReference type="NCBI Taxonomy" id="113614"/>
    <lineage>
        <taxon>Eukaryota</taxon>
        <taxon>Fungi</taxon>
        <taxon>Dikarya</taxon>
        <taxon>Ascomycota</taxon>
        <taxon>Pezizomycotina</taxon>
        <taxon>Sordariomycetes</taxon>
        <taxon>Sordariomycetidae</taxon>
        <taxon>Sordariales</taxon>
        <taxon>Chaetomiaceae</taxon>
        <taxon>Parathielavia</taxon>
    </lineage>
</organism>
<sequence>MANNLITVSPDCIVQASTSRVHFLTGFGNVCSLYALRRSAVAHLASWCCLARKRPAGRPRCVRVDEMSRRSCPLLGRLWRNSHVALVLDCLALKIRWSYASITLGSRRIRPCLRHCQSASAGEHILASLPFFLRILWPSFKQLQHTRQNTYLLANYLTYRVS</sequence>
<reference evidence="1" key="2">
    <citation type="submission" date="2023-05" db="EMBL/GenBank/DDBJ databases">
        <authorList>
            <consortium name="Lawrence Berkeley National Laboratory"/>
            <person name="Steindorff A."/>
            <person name="Hensen N."/>
            <person name="Bonometti L."/>
            <person name="Westerberg I."/>
            <person name="Brannstrom I.O."/>
            <person name="Guillou S."/>
            <person name="Cros-Aarteil S."/>
            <person name="Calhoun S."/>
            <person name="Haridas S."/>
            <person name="Kuo A."/>
            <person name="Mondo S."/>
            <person name="Pangilinan J."/>
            <person name="Riley R."/>
            <person name="Labutti K."/>
            <person name="Andreopoulos B."/>
            <person name="Lipzen A."/>
            <person name="Chen C."/>
            <person name="Yanf M."/>
            <person name="Daum C."/>
            <person name="Ng V."/>
            <person name="Clum A."/>
            <person name="Ohm R."/>
            <person name="Martin F."/>
            <person name="Silar P."/>
            <person name="Natvig D."/>
            <person name="Lalanne C."/>
            <person name="Gautier V."/>
            <person name="Ament-Velasquez S.L."/>
            <person name="Kruys A."/>
            <person name="Hutchinson M.I."/>
            <person name="Powell A.J."/>
            <person name="Barry K."/>
            <person name="Miller A.N."/>
            <person name="Grigoriev I.V."/>
            <person name="Debuchy R."/>
            <person name="Gladieux P."/>
            <person name="Thoren M.H."/>
            <person name="Johannesson H."/>
        </authorList>
    </citation>
    <scope>NUCLEOTIDE SEQUENCE</scope>
    <source>
        <strain evidence="1">CBS 757.83</strain>
    </source>
</reference>
<comment type="caution">
    <text evidence="1">The sequence shown here is derived from an EMBL/GenBank/DDBJ whole genome shotgun (WGS) entry which is preliminary data.</text>
</comment>
<dbReference type="Proteomes" id="UP001305647">
    <property type="component" value="Unassembled WGS sequence"/>
</dbReference>
<name>A0AAN6Q2C4_9PEZI</name>
<protein>
    <submittedName>
        <fullName evidence="1">Uncharacterized protein</fullName>
    </submittedName>
</protein>
<dbReference type="AlphaFoldDB" id="A0AAN6Q2C4"/>
<reference evidence="1" key="1">
    <citation type="journal article" date="2023" name="Mol. Phylogenet. Evol.">
        <title>Genome-scale phylogeny and comparative genomics of the fungal order Sordariales.</title>
        <authorList>
            <person name="Hensen N."/>
            <person name="Bonometti L."/>
            <person name="Westerberg I."/>
            <person name="Brannstrom I.O."/>
            <person name="Guillou S."/>
            <person name="Cros-Aarteil S."/>
            <person name="Calhoun S."/>
            <person name="Haridas S."/>
            <person name="Kuo A."/>
            <person name="Mondo S."/>
            <person name="Pangilinan J."/>
            <person name="Riley R."/>
            <person name="LaButti K."/>
            <person name="Andreopoulos B."/>
            <person name="Lipzen A."/>
            <person name="Chen C."/>
            <person name="Yan M."/>
            <person name="Daum C."/>
            <person name="Ng V."/>
            <person name="Clum A."/>
            <person name="Steindorff A."/>
            <person name="Ohm R.A."/>
            <person name="Martin F."/>
            <person name="Silar P."/>
            <person name="Natvig D.O."/>
            <person name="Lalanne C."/>
            <person name="Gautier V."/>
            <person name="Ament-Velasquez S.L."/>
            <person name="Kruys A."/>
            <person name="Hutchinson M.I."/>
            <person name="Powell A.J."/>
            <person name="Barry K."/>
            <person name="Miller A.N."/>
            <person name="Grigoriev I.V."/>
            <person name="Debuchy R."/>
            <person name="Gladieux P."/>
            <person name="Hiltunen Thoren M."/>
            <person name="Johannesson H."/>
        </authorList>
    </citation>
    <scope>NUCLEOTIDE SEQUENCE</scope>
    <source>
        <strain evidence="1">CBS 757.83</strain>
    </source>
</reference>
<evidence type="ECO:0000313" key="2">
    <source>
        <dbReference type="Proteomes" id="UP001305647"/>
    </source>
</evidence>
<evidence type="ECO:0000313" key="1">
    <source>
        <dbReference type="EMBL" id="KAK4100445.1"/>
    </source>
</evidence>